<organism evidence="1 2">
    <name type="scientific">Parelaphostrongylus tenuis</name>
    <name type="common">Meningeal worm</name>
    <dbReference type="NCBI Taxonomy" id="148309"/>
    <lineage>
        <taxon>Eukaryota</taxon>
        <taxon>Metazoa</taxon>
        <taxon>Ecdysozoa</taxon>
        <taxon>Nematoda</taxon>
        <taxon>Chromadorea</taxon>
        <taxon>Rhabditida</taxon>
        <taxon>Rhabditina</taxon>
        <taxon>Rhabditomorpha</taxon>
        <taxon>Strongyloidea</taxon>
        <taxon>Metastrongylidae</taxon>
        <taxon>Parelaphostrongylus</taxon>
    </lineage>
</organism>
<gene>
    <name evidence="1" type="ORF">KIN20_005262</name>
</gene>
<dbReference type="Proteomes" id="UP001196413">
    <property type="component" value="Unassembled WGS sequence"/>
</dbReference>
<comment type="caution">
    <text evidence="1">The sequence shown here is derived from an EMBL/GenBank/DDBJ whole genome shotgun (WGS) entry which is preliminary data.</text>
</comment>
<keyword evidence="2" id="KW-1185">Reference proteome</keyword>
<dbReference type="EMBL" id="JAHQIW010000709">
    <property type="protein sequence ID" value="KAJ1349664.1"/>
    <property type="molecule type" value="Genomic_DNA"/>
</dbReference>
<evidence type="ECO:0000313" key="1">
    <source>
        <dbReference type="EMBL" id="KAJ1349664.1"/>
    </source>
</evidence>
<dbReference type="AlphaFoldDB" id="A0AAD5MSJ4"/>
<sequence>MMLGQLSMARIQYQKCNVENAIIHSSSDPLPYSIRFNVTATKTNIGGRTIVMDTKLGLGLRYYAQFLPTSAQLIYGGFRPNEAALLSDVRKSAYIWDLDLFLARNHSRLTFDLST</sequence>
<proteinExistence type="predicted"/>
<name>A0AAD5MSJ4_PARTN</name>
<reference evidence="1" key="1">
    <citation type="submission" date="2021-06" db="EMBL/GenBank/DDBJ databases">
        <title>Parelaphostrongylus tenuis whole genome reference sequence.</title>
        <authorList>
            <person name="Garwood T.J."/>
            <person name="Larsen P.A."/>
            <person name="Fountain-Jones N.M."/>
            <person name="Garbe J.R."/>
            <person name="Macchietto M.G."/>
            <person name="Kania S.A."/>
            <person name="Gerhold R.W."/>
            <person name="Richards J.E."/>
            <person name="Wolf T.M."/>
        </authorList>
    </citation>
    <scope>NUCLEOTIDE SEQUENCE</scope>
    <source>
        <strain evidence="1">MNPRO001-30</strain>
        <tissue evidence="1">Meninges</tissue>
    </source>
</reference>
<protein>
    <submittedName>
        <fullName evidence="1">Uncharacterized protein</fullName>
    </submittedName>
</protein>
<accession>A0AAD5MSJ4</accession>
<evidence type="ECO:0000313" key="2">
    <source>
        <dbReference type="Proteomes" id="UP001196413"/>
    </source>
</evidence>